<proteinExistence type="predicted"/>
<dbReference type="AlphaFoldDB" id="A0A1C3E4M7"/>
<accession>A0A1C3E4M7</accession>
<sequence length="128" mass="14232">MLSWVVLHDLSRRARPDQRYSSPTHRSSRAFRRHASSRRLRRDHRFVLRTDAGDVLASFPCGNVIFPSLVGVQQRQALEEIGRLDLSQHSLATNRMTDAFTVLVAANGLRDGTGKAVAWPVALAGDKG</sequence>
<reference evidence="2 3" key="1">
    <citation type="submission" date="2016-05" db="EMBL/GenBank/DDBJ databases">
        <title>Genomic and physiological characterization of Planctopirus sp. isolated from fresh water lake.</title>
        <authorList>
            <person name="Subhash Y."/>
            <person name="Ramana C."/>
        </authorList>
    </citation>
    <scope>NUCLEOTIDE SEQUENCE [LARGE SCALE GENOMIC DNA]</scope>
    <source>
        <strain evidence="2 3">JC280</strain>
    </source>
</reference>
<organism evidence="2 3">
    <name type="scientific">Planctopirus hydrillae</name>
    <dbReference type="NCBI Taxonomy" id="1841610"/>
    <lineage>
        <taxon>Bacteria</taxon>
        <taxon>Pseudomonadati</taxon>
        <taxon>Planctomycetota</taxon>
        <taxon>Planctomycetia</taxon>
        <taxon>Planctomycetales</taxon>
        <taxon>Planctomycetaceae</taxon>
        <taxon>Planctopirus</taxon>
    </lineage>
</organism>
<dbReference type="STRING" id="1841610.A6X21_13520"/>
<dbReference type="Proteomes" id="UP000094828">
    <property type="component" value="Unassembled WGS sequence"/>
</dbReference>
<evidence type="ECO:0000313" key="3">
    <source>
        <dbReference type="Proteomes" id="UP000094828"/>
    </source>
</evidence>
<gene>
    <name evidence="2" type="ORF">A6X21_13520</name>
</gene>
<keyword evidence="3" id="KW-1185">Reference proteome</keyword>
<feature type="region of interest" description="Disordered" evidence="1">
    <location>
        <begin position="16"/>
        <end position="36"/>
    </location>
</feature>
<comment type="caution">
    <text evidence="2">The sequence shown here is derived from an EMBL/GenBank/DDBJ whole genome shotgun (WGS) entry which is preliminary data.</text>
</comment>
<protein>
    <submittedName>
        <fullName evidence="2">Uncharacterized protein</fullName>
    </submittedName>
</protein>
<feature type="compositionally biased region" description="Basic residues" evidence="1">
    <location>
        <begin position="26"/>
        <end position="36"/>
    </location>
</feature>
<dbReference type="EMBL" id="LYDR01000156">
    <property type="protein sequence ID" value="ODA28187.1"/>
    <property type="molecule type" value="Genomic_DNA"/>
</dbReference>
<name>A0A1C3E4M7_9PLAN</name>
<evidence type="ECO:0000313" key="2">
    <source>
        <dbReference type="EMBL" id="ODA28187.1"/>
    </source>
</evidence>
<evidence type="ECO:0000256" key="1">
    <source>
        <dbReference type="SAM" id="MobiDB-lite"/>
    </source>
</evidence>